<keyword evidence="1" id="KW-0812">Transmembrane</keyword>
<organism evidence="2 3">
    <name type="scientific">Candidatus Amesbacteria bacterium GW2011_GWA2_47_11</name>
    <dbReference type="NCBI Taxonomy" id="1618357"/>
    <lineage>
        <taxon>Bacteria</taxon>
        <taxon>Candidatus Amesiibacteriota</taxon>
    </lineage>
</organism>
<evidence type="ECO:0000313" key="3">
    <source>
        <dbReference type="Proteomes" id="UP000034607"/>
    </source>
</evidence>
<feature type="transmembrane region" description="Helical" evidence="1">
    <location>
        <begin position="63"/>
        <end position="80"/>
    </location>
</feature>
<gene>
    <name evidence="2" type="ORF">UX78_C0005G0045</name>
</gene>
<dbReference type="AlphaFoldDB" id="A0A0G1RH76"/>
<keyword evidence="1" id="KW-0472">Membrane</keyword>
<dbReference type="Proteomes" id="UP000034607">
    <property type="component" value="Unassembled WGS sequence"/>
</dbReference>
<dbReference type="EMBL" id="LCNM01000005">
    <property type="protein sequence ID" value="KKU56629.1"/>
    <property type="molecule type" value="Genomic_DNA"/>
</dbReference>
<proteinExistence type="predicted"/>
<feature type="transmembrane region" description="Helical" evidence="1">
    <location>
        <begin position="131"/>
        <end position="151"/>
    </location>
</feature>
<accession>A0A0G1RH76</accession>
<evidence type="ECO:0000313" key="2">
    <source>
        <dbReference type="EMBL" id="KKU56629.1"/>
    </source>
</evidence>
<name>A0A0G1RH76_9BACT</name>
<sequence length="171" mass="18926">MNEYYNAGMEKRWTNWDVAADTLLVFGTIGTKVIDGVNNIKPHLFDRVNPAIESHFGNVPDSLWIAILPLFLWHYAARSIMADVKSDRWIRAADVVVPILVVGLAVLANLAAEIWDVFHDPPPNYEFGNDLTWGVAAAGVVGMRFLLPALARRVRGSDKQVLDGRPGMGDT</sequence>
<reference evidence="2 3" key="1">
    <citation type="journal article" date="2015" name="Nature">
        <title>rRNA introns, odd ribosomes, and small enigmatic genomes across a large radiation of phyla.</title>
        <authorList>
            <person name="Brown C.T."/>
            <person name="Hug L.A."/>
            <person name="Thomas B.C."/>
            <person name="Sharon I."/>
            <person name="Castelle C.J."/>
            <person name="Singh A."/>
            <person name="Wilkins M.J."/>
            <person name="Williams K.H."/>
            <person name="Banfield J.F."/>
        </authorList>
    </citation>
    <scope>NUCLEOTIDE SEQUENCE [LARGE SCALE GENOMIC DNA]</scope>
</reference>
<comment type="caution">
    <text evidence="2">The sequence shown here is derived from an EMBL/GenBank/DDBJ whole genome shotgun (WGS) entry which is preliminary data.</text>
</comment>
<keyword evidence="1" id="KW-1133">Transmembrane helix</keyword>
<protein>
    <submittedName>
        <fullName evidence="2">Uncharacterized protein</fullName>
    </submittedName>
</protein>
<evidence type="ECO:0000256" key="1">
    <source>
        <dbReference type="SAM" id="Phobius"/>
    </source>
</evidence>
<feature type="transmembrane region" description="Helical" evidence="1">
    <location>
        <begin position="92"/>
        <end position="111"/>
    </location>
</feature>